<gene>
    <name evidence="5 8" type="primary">truB</name>
    <name evidence="8" type="ORF">GKO48_09510</name>
</gene>
<dbReference type="PANTHER" id="PTHR13767:SF2">
    <property type="entry name" value="PSEUDOURIDYLATE SYNTHASE TRUB1"/>
    <property type="match status" value="1"/>
</dbReference>
<dbReference type="Proteomes" id="UP001219901">
    <property type="component" value="Chromosome"/>
</dbReference>
<protein>
    <recommendedName>
        <fullName evidence="5">tRNA pseudouridine synthase B</fullName>
        <ecNumber evidence="5">5.4.99.25</ecNumber>
    </recommendedName>
    <alternativeName>
        <fullName evidence="5">tRNA pseudouridine(55) synthase</fullName>
        <shortName evidence="5">Psi55 synthase</shortName>
    </alternativeName>
    <alternativeName>
        <fullName evidence="5">tRNA pseudouridylate synthase</fullName>
    </alternativeName>
    <alternativeName>
        <fullName evidence="5">tRNA-uridine isomerase</fullName>
    </alternativeName>
</protein>
<dbReference type="NCBIfam" id="TIGR00431">
    <property type="entry name" value="TruB"/>
    <property type="match status" value="1"/>
</dbReference>
<dbReference type="InterPro" id="IPR020103">
    <property type="entry name" value="PsdUridine_synth_cat_dom_sf"/>
</dbReference>
<dbReference type="InterPro" id="IPR014780">
    <property type="entry name" value="tRNA_psdUridine_synth_TruB"/>
</dbReference>
<evidence type="ECO:0000256" key="1">
    <source>
        <dbReference type="ARBA" id="ARBA00000385"/>
    </source>
</evidence>
<dbReference type="HAMAP" id="MF_01080">
    <property type="entry name" value="TruB_bact"/>
    <property type="match status" value="1"/>
</dbReference>
<dbReference type="AlphaFoldDB" id="A0AAJ5ZKH2"/>
<feature type="active site" description="Nucleophile" evidence="5">
    <location>
        <position position="52"/>
    </location>
</feature>
<dbReference type="GO" id="GO:0003723">
    <property type="term" value="F:RNA binding"/>
    <property type="evidence" value="ECO:0007669"/>
    <property type="project" value="InterPro"/>
</dbReference>
<name>A0AAJ5ZKH2_9CHLR</name>
<dbReference type="GO" id="GO:0160148">
    <property type="term" value="F:tRNA pseudouridine(55) synthase activity"/>
    <property type="evidence" value="ECO:0007669"/>
    <property type="project" value="UniProtKB-EC"/>
</dbReference>
<comment type="similarity">
    <text evidence="2 5">Belongs to the pseudouridine synthase TruB family. Type 1 subfamily.</text>
</comment>
<evidence type="ECO:0000259" key="6">
    <source>
        <dbReference type="Pfam" id="PF01509"/>
    </source>
</evidence>
<comment type="function">
    <text evidence="5">Responsible for synthesis of pseudouridine from uracil-55 in the psi GC loop of transfer RNAs.</text>
</comment>
<organism evidence="8 9">
    <name type="scientific">Candidatus Lucifugimonas marina</name>
    <dbReference type="NCBI Taxonomy" id="3038979"/>
    <lineage>
        <taxon>Bacteria</taxon>
        <taxon>Bacillati</taxon>
        <taxon>Chloroflexota</taxon>
        <taxon>Dehalococcoidia</taxon>
        <taxon>SAR202 cluster</taxon>
        <taxon>Candidatus Lucifugimonadales</taxon>
        <taxon>Candidatus Lucifugimonadaceae</taxon>
        <taxon>Candidatus Lucifugimonas</taxon>
    </lineage>
</organism>
<reference evidence="9" key="2">
    <citation type="submission" date="2023-06" db="EMBL/GenBank/DDBJ databases">
        <title>Pangenomics reveal diversification of enzyme families and niche specialization in globally abundant SAR202 bacteria.</title>
        <authorList>
            <person name="Saw J.H.W."/>
        </authorList>
    </citation>
    <scope>NUCLEOTIDE SEQUENCE [LARGE SCALE GENOMIC DNA]</scope>
    <source>
        <strain evidence="9">JH1073</strain>
    </source>
</reference>
<evidence type="ECO:0000259" key="7">
    <source>
        <dbReference type="Pfam" id="PF16198"/>
    </source>
</evidence>
<dbReference type="Gene3D" id="3.30.2350.10">
    <property type="entry name" value="Pseudouridine synthase"/>
    <property type="match status" value="1"/>
</dbReference>
<comment type="catalytic activity">
    <reaction evidence="1 5">
        <text>uridine(55) in tRNA = pseudouridine(55) in tRNA</text>
        <dbReference type="Rhea" id="RHEA:42532"/>
        <dbReference type="Rhea" id="RHEA-COMP:10101"/>
        <dbReference type="Rhea" id="RHEA-COMP:10102"/>
        <dbReference type="ChEBI" id="CHEBI:65314"/>
        <dbReference type="ChEBI" id="CHEBI:65315"/>
        <dbReference type="EC" id="5.4.99.25"/>
    </reaction>
</comment>
<evidence type="ECO:0000313" key="8">
    <source>
        <dbReference type="EMBL" id="WFG39843.1"/>
    </source>
</evidence>
<dbReference type="InterPro" id="IPR032819">
    <property type="entry name" value="TruB_C"/>
</dbReference>
<evidence type="ECO:0000256" key="4">
    <source>
        <dbReference type="ARBA" id="ARBA00023235"/>
    </source>
</evidence>
<evidence type="ECO:0000256" key="3">
    <source>
        <dbReference type="ARBA" id="ARBA00022694"/>
    </source>
</evidence>
<keyword evidence="9" id="KW-1185">Reference proteome</keyword>
<keyword evidence="3 5" id="KW-0819">tRNA processing</keyword>
<dbReference type="SUPFAM" id="SSF55120">
    <property type="entry name" value="Pseudouridine synthase"/>
    <property type="match status" value="1"/>
</dbReference>
<accession>A0AAJ5ZKH2</accession>
<dbReference type="EC" id="5.4.99.25" evidence="5"/>
<dbReference type="GO" id="GO:1990481">
    <property type="term" value="P:mRNA pseudouridine synthesis"/>
    <property type="evidence" value="ECO:0007669"/>
    <property type="project" value="TreeGrafter"/>
</dbReference>
<feature type="domain" description="tRNA pseudouridylate synthase B C-terminal" evidence="7">
    <location>
        <begin position="186"/>
        <end position="244"/>
    </location>
</feature>
<evidence type="ECO:0000256" key="5">
    <source>
        <dbReference type="HAMAP-Rule" id="MF_01080"/>
    </source>
</evidence>
<dbReference type="EMBL" id="CP046147">
    <property type="protein sequence ID" value="WFG39843.1"/>
    <property type="molecule type" value="Genomic_DNA"/>
</dbReference>
<dbReference type="InterPro" id="IPR002501">
    <property type="entry name" value="PsdUridine_synth_N"/>
</dbReference>
<dbReference type="GO" id="GO:0031119">
    <property type="term" value="P:tRNA pseudouridine synthesis"/>
    <property type="evidence" value="ECO:0007669"/>
    <property type="project" value="UniProtKB-UniRule"/>
</dbReference>
<evidence type="ECO:0000256" key="2">
    <source>
        <dbReference type="ARBA" id="ARBA00005642"/>
    </source>
</evidence>
<proteinExistence type="inferred from homology"/>
<dbReference type="Pfam" id="PF16198">
    <property type="entry name" value="TruB_C_2"/>
    <property type="match status" value="1"/>
</dbReference>
<dbReference type="PANTHER" id="PTHR13767">
    <property type="entry name" value="TRNA-PSEUDOURIDINE SYNTHASE"/>
    <property type="match status" value="1"/>
</dbReference>
<feature type="domain" description="Pseudouridine synthase II N-terminal" evidence="6">
    <location>
        <begin position="38"/>
        <end position="184"/>
    </location>
</feature>
<sequence>MTVQPGNSVRKGFSAGGYLNINKPQGWTSTDVVRKLKGITRSKKIGHGGTLDPLATGVLPICVGYATRFADTVLLGTKSYRITMELGSSTNTYDSTGDKTAEAEWTDVTSEQVEESLEQFKGKFNQIPPMFSALHHNGKRLYELARKGIEVERPARPVETFSLKLIEFNAPEVVIDVECGHGFYARTLAHDIGEALGSHAHLTGLVRTHAGAFRLEDSVTIEQVSVAAESGDWRDVAMPTDTTLQHMGQTTLTEAFVEMVKHGRQLAVGDIGKPGEYKSGDRIRAYTPDNELLAILIFEPEKLGWRPEKVFAAI</sequence>
<evidence type="ECO:0000313" key="9">
    <source>
        <dbReference type="Proteomes" id="UP001219901"/>
    </source>
</evidence>
<dbReference type="RefSeq" id="WP_342826494.1">
    <property type="nucleotide sequence ID" value="NZ_CP046146.1"/>
</dbReference>
<keyword evidence="4 5" id="KW-0413">Isomerase</keyword>
<dbReference type="CDD" id="cd02573">
    <property type="entry name" value="PseudoU_synth_EcTruB"/>
    <property type="match status" value="1"/>
</dbReference>
<reference evidence="8 9" key="1">
    <citation type="submission" date="2019-11" db="EMBL/GenBank/DDBJ databases">
        <authorList>
            <person name="Cho J.-C."/>
        </authorList>
    </citation>
    <scope>NUCLEOTIDE SEQUENCE [LARGE SCALE GENOMIC DNA]</scope>
    <source>
        <strain evidence="8 9">JH1073</strain>
    </source>
</reference>
<dbReference type="Pfam" id="PF01509">
    <property type="entry name" value="TruB_N"/>
    <property type="match status" value="1"/>
</dbReference>